<protein>
    <submittedName>
        <fullName evidence="4">Electron transfer flavoprotein alpha/beta-subunit</fullName>
    </submittedName>
</protein>
<dbReference type="eggNOG" id="COG2025">
    <property type="taxonomic scope" value="Bacteria"/>
</dbReference>
<gene>
    <name evidence="4" type="ORF">DesfrDRAFT_0603</name>
</gene>
<dbReference type="GO" id="GO:0033539">
    <property type="term" value="P:fatty acid beta-oxidation using acyl-CoA dehydrogenase"/>
    <property type="evidence" value="ECO:0007669"/>
    <property type="project" value="TreeGrafter"/>
</dbReference>
<keyword evidence="5" id="KW-1185">Reference proteome</keyword>
<dbReference type="InterPro" id="IPR029035">
    <property type="entry name" value="DHS-like_NAD/FAD-binding_dom"/>
</dbReference>
<dbReference type="RefSeq" id="WP_005990964.1">
    <property type="nucleotide sequence ID" value="NZ_AECZ01000003.1"/>
</dbReference>
<dbReference type="SUPFAM" id="SSF52467">
    <property type="entry name" value="DHS-like NAD/FAD-binding domain"/>
    <property type="match status" value="1"/>
</dbReference>
<dbReference type="SUPFAM" id="SSF52402">
    <property type="entry name" value="Adenine nucleotide alpha hydrolases-like"/>
    <property type="match status" value="1"/>
</dbReference>
<comment type="caution">
    <text evidence="4">The sequence shown here is derived from an EMBL/GenBank/DDBJ whole genome shotgun (WGS) entry which is preliminary data.</text>
</comment>
<evidence type="ECO:0000259" key="3">
    <source>
        <dbReference type="Pfam" id="PF01012"/>
    </source>
</evidence>
<proteinExistence type="inferred from homology"/>
<dbReference type="Pfam" id="PF01012">
    <property type="entry name" value="ETF"/>
    <property type="match status" value="1"/>
</dbReference>
<organism evidence="4 5">
    <name type="scientific">Solidesulfovibrio fructosivorans JJ]</name>
    <dbReference type="NCBI Taxonomy" id="596151"/>
    <lineage>
        <taxon>Bacteria</taxon>
        <taxon>Pseudomonadati</taxon>
        <taxon>Thermodesulfobacteriota</taxon>
        <taxon>Desulfovibrionia</taxon>
        <taxon>Desulfovibrionales</taxon>
        <taxon>Desulfovibrionaceae</taxon>
        <taxon>Solidesulfovibrio</taxon>
    </lineage>
</organism>
<dbReference type="AlphaFoldDB" id="E1JSL4"/>
<dbReference type="STRING" id="596151.DesfrDRAFT_0603"/>
<dbReference type="InterPro" id="IPR014729">
    <property type="entry name" value="Rossmann-like_a/b/a_fold"/>
</dbReference>
<keyword evidence="2" id="KW-0813">Transport</keyword>
<evidence type="ECO:0000313" key="5">
    <source>
        <dbReference type="Proteomes" id="UP000006250"/>
    </source>
</evidence>
<sequence>MDTVLFCAHTEADGSLSVASLEALTAAKTLAEGLGAPYAVGLFGADVAAAASVVAGCGATAIHGVSGEAFGVSRYATDAAAMEALAKAASATIIVATDDSRASRAMPGVAARLGGRIDAHVTGLAVKDGKPVATRGYYRQRMQAELTRAARPWCLTVSAGCFAAYDGAPGEASVTAVEVPVTEAMTRTTLKAVIAPSADEQTIRPDAKLLFVAGAGWTKKQADGASHVADAGELILGFLGRSKASLGSSKSLVDMGGDGEAVLPFLTHLHQVGQTGATPRHPKGLATCCHGEEPHVVGWRFVGERRAVNLDPSCGWAQGKADVLYVADAFAVMKKINELLG</sequence>
<evidence type="ECO:0000256" key="2">
    <source>
        <dbReference type="ARBA" id="ARBA00022982"/>
    </source>
</evidence>
<reference evidence="4 5" key="1">
    <citation type="submission" date="2010-08" db="EMBL/GenBank/DDBJ databases">
        <title>The draft genome of Desulfovibrio fructosovorans JJ.</title>
        <authorList>
            <consortium name="US DOE Joint Genome Institute (JGI-PGF)"/>
            <person name="Lucas S."/>
            <person name="Copeland A."/>
            <person name="Lapidus A."/>
            <person name="Cheng J.-F."/>
            <person name="Bruce D."/>
            <person name="Goodwin L."/>
            <person name="Pitluck S."/>
            <person name="Land M.L."/>
            <person name="Hauser L."/>
            <person name="Chang Y.-J."/>
            <person name="Jeffries C."/>
            <person name="Wall J.D."/>
            <person name="Stahl D.A."/>
            <person name="Arkin A.P."/>
            <person name="Dehal P."/>
            <person name="Stolyar S.M."/>
            <person name="Hazen T.C."/>
            <person name="Woyke T.J."/>
        </authorList>
    </citation>
    <scope>NUCLEOTIDE SEQUENCE [LARGE SCALE GENOMIC DNA]</scope>
    <source>
        <strain evidence="4 5">JJ</strain>
    </source>
</reference>
<accession>E1JSL4</accession>
<keyword evidence="2" id="KW-0249">Electron transport</keyword>
<evidence type="ECO:0000256" key="1">
    <source>
        <dbReference type="ARBA" id="ARBA00005817"/>
    </source>
</evidence>
<dbReference type="PANTHER" id="PTHR43153">
    <property type="entry name" value="ELECTRON TRANSFER FLAVOPROTEIN ALPHA"/>
    <property type="match status" value="1"/>
</dbReference>
<feature type="domain" description="Electron transfer flavoprotein alpha/beta-subunit N-terminal" evidence="3">
    <location>
        <begin position="5"/>
        <end position="181"/>
    </location>
</feature>
<dbReference type="EMBL" id="AECZ01000003">
    <property type="protein sequence ID" value="EFL52497.1"/>
    <property type="molecule type" value="Genomic_DNA"/>
</dbReference>
<dbReference type="GO" id="GO:0009055">
    <property type="term" value="F:electron transfer activity"/>
    <property type="evidence" value="ECO:0007669"/>
    <property type="project" value="InterPro"/>
</dbReference>
<dbReference type="Gene3D" id="3.40.50.620">
    <property type="entry name" value="HUPs"/>
    <property type="match status" value="1"/>
</dbReference>
<dbReference type="Gene3D" id="3.40.50.1220">
    <property type="entry name" value="TPP-binding domain"/>
    <property type="match status" value="1"/>
</dbReference>
<evidence type="ECO:0000313" key="4">
    <source>
        <dbReference type="EMBL" id="EFL52497.1"/>
    </source>
</evidence>
<dbReference type="Proteomes" id="UP000006250">
    <property type="component" value="Unassembled WGS sequence"/>
</dbReference>
<name>E1JSL4_SOLFR</name>
<dbReference type="GO" id="GO:0050660">
    <property type="term" value="F:flavin adenine dinucleotide binding"/>
    <property type="evidence" value="ECO:0007669"/>
    <property type="project" value="InterPro"/>
</dbReference>
<dbReference type="InterPro" id="IPR001308">
    <property type="entry name" value="ETF_a/FixB"/>
</dbReference>
<dbReference type="InterPro" id="IPR014730">
    <property type="entry name" value="ETF_a/b_N"/>
</dbReference>
<dbReference type="PANTHER" id="PTHR43153:SF1">
    <property type="entry name" value="ELECTRON TRANSFER FLAVOPROTEIN SUBUNIT ALPHA, MITOCHONDRIAL"/>
    <property type="match status" value="1"/>
</dbReference>
<dbReference type="OrthoDB" id="9770286at2"/>
<comment type="similarity">
    <text evidence="1">Belongs to the ETF alpha-subunit/FixB family.</text>
</comment>